<dbReference type="EMBL" id="JACIDO010000007">
    <property type="protein sequence ID" value="MBB3937222.1"/>
    <property type="molecule type" value="Genomic_DNA"/>
</dbReference>
<dbReference type="OrthoDB" id="9760225at2"/>
<dbReference type="GO" id="GO:0004176">
    <property type="term" value="F:ATP-dependent peptidase activity"/>
    <property type="evidence" value="ECO:0007669"/>
    <property type="project" value="InterPro"/>
</dbReference>
<comment type="caution">
    <text evidence="1">The sequence shown here is derived from an EMBL/GenBank/DDBJ whole genome shotgun (WGS) entry which is preliminary data.</text>
</comment>
<dbReference type="Proteomes" id="UP000531216">
    <property type="component" value="Unassembled WGS sequence"/>
</dbReference>
<evidence type="ECO:0000313" key="1">
    <source>
        <dbReference type="EMBL" id="MBB3937222.1"/>
    </source>
</evidence>
<dbReference type="GO" id="GO:0006508">
    <property type="term" value="P:proteolysis"/>
    <property type="evidence" value="ECO:0007669"/>
    <property type="project" value="InterPro"/>
</dbReference>
<dbReference type="RefSeq" id="WP_090965292.1">
    <property type="nucleotide sequence ID" value="NZ_FOOA01000017.1"/>
</dbReference>
<dbReference type="AlphaFoldDB" id="A0A7W6BUM1"/>
<evidence type="ECO:0000313" key="2">
    <source>
        <dbReference type="Proteomes" id="UP000531216"/>
    </source>
</evidence>
<dbReference type="GO" id="GO:0004222">
    <property type="term" value="F:metalloendopeptidase activity"/>
    <property type="evidence" value="ECO:0007669"/>
    <property type="project" value="InterPro"/>
</dbReference>
<proteinExistence type="predicted"/>
<dbReference type="GO" id="GO:0005524">
    <property type="term" value="F:ATP binding"/>
    <property type="evidence" value="ECO:0007669"/>
    <property type="project" value="InterPro"/>
</dbReference>
<gene>
    <name evidence="1" type="ORF">GGR05_003387</name>
</gene>
<dbReference type="SUPFAM" id="SSF140990">
    <property type="entry name" value="FtsH protease domain-like"/>
    <property type="match status" value="1"/>
</dbReference>
<sequence>MIRTFYTSPALPAVGDPVLAARIRKHLVPPRDDEYSSAPPTTDVPDGFGAAGGWARRFREDMRNYLDGRLAWRDVEARIVLDDGNGAGALDLVERVAAGSGLPVLRFGQLDFPDPDLPYLDGMARLRTRLSMAFLRQPTFIVVELPRHRADERDPQSGSGSPFAEILFEVLEATKPPAGFPVATVVPSASTVRAALHHPSRLGRTVIVGYPSARDLARALSDELGVLPAEFVMRSIRHLQNRATFATVAHMARDIRRRARAFDRPVRPEDLLHVSRRDDRPASERLRIAANVAGRLVPLLLDGSIPELATVLGSISLSREAGDPDGHDPATSAIVDQGELFRLWAGRAAEELMTGSNWTTRTGTRCRSEIDGRAFPDIERDQVEVESAYAHADAITLISGRIAEVAELTAMLLERLSLDRNELDDFARRTGLIRDAPAD</sequence>
<keyword evidence="2" id="KW-1185">Reference proteome</keyword>
<accession>A0A7W6BUM1</accession>
<dbReference type="InterPro" id="IPR037219">
    <property type="entry name" value="Peptidase_M41-like"/>
</dbReference>
<organism evidence="1 2">
    <name type="scientific">Aureimonas phyllosphaerae</name>
    <dbReference type="NCBI Taxonomy" id="1166078"/>
    <lineage>
        <taxon>Bacteria</taxon>
        <taxon>Pseudomonadati</taxon>
        <taxon>Pseudomonadota</taxon>
        <taxon>Alphaproteobacteria</taxon>
        <taxon>Hyphomicrobiales</taxon>
        <taxon>Aurantimonadaceae</taxon>
        <taxon>Aureimonas</taxon>
    </lineage>
</organism>
<protein>
    <submittedName>
        <fullName evidence="1">Uncharacterized protein</fullName>
    </submittedName>
</protein>
<name>A0A7W6BUM1_9HYPH</name>
<reference evidence="1 2" key="1">
    <citation type="submission" date="2020-08" db="EMBL/GenBank/DDBJ databases">
        <title>Genomic Encyclopedia of Type Strains, Phase IV (KMG-IV): sequencing the most valuable type-strain genomes for metagenomic binning, comparative biology and taxonomic classification.</title>
        <authorList>
            <person name="Goeker M."/>
        </authorList>
    </citation>
    <scope>NUCLEOTIDE SEQUENCE [LARGE SCALE GENOMIC DNA]</scope>
    <source>
        <strain evidence="1 2">DSM 25024</strain>
    </source>
</reference>